<dbReference type="InterPro" id="IPR012349">
    <property type="entry name" value="Split_barrel_FMN-bd"/>
</dbReference>
<reference evidence="5" key="1">
    <citation type="journal article" date="2010" name="PLoS Genet.">
        <title>The genome of a pathogenic rhodococcus: cooptive virulence underpinned by key gene acquisitions.</title>
        <authorList>
            <person name="Letek M."/>
            <person name="Gonzalez P."/>
            <person name="Macarthur I."/>
            <person name="Rodriguez H."/>
            <person name="Freeman T.C."/>
            <person name="Valero-Rello A."/>
            <person name="Blanco M."/>
            <person name="Buckley T."/>
            <person name="Cherevach I."/>
            <person name="Fahey R."/>
            <person name="Hapeshi A."/>
            <person name="Holdstock J."/>
            <person name="Leadon D."/>
            <person name="Navas J."/>
            <person name="Ocampo A."/>
            <person name="Quail M.A."/>
            <person name="Sanders M."/>
            <person name="Scortti M.M."/>
            <person name="Prescott J.F."/>
            <person name="Fogarty U."/>
            <person name="Meijer W.G."/>
            <person name="Parkhill J."/>
            <person name="Bentley S.D."/>
            <person name="Vazquez-Boland J.A."/>
        </authorList>
    </citation>
    <scope>NUCLEOTIDE SEQUENCE [LARGE SCALE GENOMIC DNA]</scope>
    <source>
        <strain evidence="5 6">103S</strain>
    </source>
</reference>
<dbReference type="InterPro" id="IPR050268">
    <property type="entry name" value="NADH-dep_flavin_reductase"/>
</dbReference>
<dbReference type="SMART" id="SM00903">
    <property type="entry name" value="Flavin_Reduct"/>
    <property type="match status" value="1"/>
</dbReference>
<dbReference type="GO" id="GO:0010181">
    <property type="term" value="F:FMN binding"/>
    <property type="evidence" value="ECO:0007669"/>
    <property type="project" value="InterPro"/>
</dbReference>
<accession>A0A3S5YCQ4</accession>
<evidence type="ECO:0000256" key="3">
    <source>
        <dbReference type="SAM" id="MobiDB-lite"/>
    </source>
</evidence>
<comment type="similarity">
    <text evidence="1">Belongs to the non-flavoprotein flavin reductase family.</text>
</comment>
<keyword evidence="2" id="KW-0560">Oxidoreductase</keyword>
<protein>
    <submittedName>
        <fullName evidence="5">Flavin reductase</fullName>
    </submittedName>
</protein>
<dbReference type="SUPFAM" id="SSF50475">
    <property type="entry name" value="FMN-binding split barrel"/>
    <property type="match status" value="1"/>
</dbReference>
<dbReference type="Pfam" id="PF01613">
    <property type="entry name" value="Flavin_Reduct"/>
    <property type="match status" value="1"/>
</dbReference>
<dbReference type="Gene3D" id="2.30.110.10">
    <property type="entry name" value="Electron Transport, Fmn-binding Protein, Chain A"/>
    <property type="match status" value="1"/>
</dbReference>
<organism evidence="5">
    <name type="scientific">Rhodococcus hoagii (strain 103S)</name>
    <name type="common">Rhodococcus equi</name>
    <dbReference type="NCBI Taxonomy" id="685727"/>
    <lineage>
        <taxon>Bacteria</taxon>
        <taxon>Bacillati</taxon>
        <taxon>Actinomycetota</taxon>
        <taxon>Actinomycetes</taxon>
        <taxon>Mycobacteriales</taxon>
        <taxon>Nocardiaceae</taxon>
        <taxon>Prescottella</taxon>
    </lineage>
</organism>
<dbReference type="GO" id="GO:0042602">
    <property type="term" value="F:riboflavin reductase (NADPH) activity"/>
    <property type="evidence" value="ECO:0007669"/>
    <property type="project" value="TreeGrafter"/>
</dbReference>
<evidence type="ECO:0000256" key="2">
    <source>
        <dbReference type="ARBA" id="ARBA00023002"/>
    </source>
</evidence>
<feature type="region of interest" description="Disordered" evidence="3">
    <location>
        <begin position="16"/>
        <end position="36"/>
    </location>
</feature>
<feature type="domain" description="Flavin reductase like" evidence="4">
    <location>
        <begin position="90"/>
        <end position="233"/>
    </location>
</feature>
<evidence type="ECO:0000313" key="6">
    <source>
        <dbReference type="Proteomes" id="UP000006892"/>
    </source>
</evidence>
<sequence>MPVRVEVGHIASRSARPPLVEVTPAEGGSADRDSNSGLRTCGHTLANIDFGVADAEQFHRIGGGPMSTEAIAQEITLGAEPTPADMRRVMGQFATGVTVVTGLDDEGPVGFACQSFASVSLEPPLILICADHRGRAWPRIRETGRFCVNVLHEDQSDLCSRFGSSKGRKYEDLDWEVSRWGTPSLPDVLMRVHAEVHEVHVAGDHDIIIGRVLELDTVCEERPMVFFRGKFGIGAPELV</sequence>
<dbReference type="KEGG" id="req:REQ_43840"/>
<evidence type="ECO:0000256" key="1">
    <source>
        <dbReference type="ARBA" id="ARBA00008898"/>
    </source>
</evidence>
<evidence type="ECO:0000259" key="4">
    <source>
        <dbReference type="SMART" id="SM00903"/>
    </source>
</evidence>
<gene>
    <name evidence="5" type="ordered locus">REQ_43840</name>
</gene>
<dbReference type="EMBL" id="FN563149">
    <property type="protein sequence ID" value="CBH50347.1"/>
    <property type="molecule type" value="Genomic_DNA"/>
</dbReference>
<dbReference type="PANTHER" id="PTHR30466:SF11">
    <property type="entry name" value="FLAVIN-DEPENDENT MONOOXYGENASE, REDUCTASE SUBUNIT HSAB"/>
    <property type="match status" value="1"/>
</dbReference>
<evidence type="ECO:0000313" key="5">
    <source>
        <dbReference type="EMBL" id="CBH50347.1"/>
    </source>
</evidence>
<dbReference type="PANTHER" id="PTHR30466">
    <property type="entry name" value="FLAVIN REDUCTASE"/>
    <property type="match status" value="1"/>
</dbReference>
<dbReference type="AlphaFoldDB" id="A0A3S5YCQ4"/>
<proteinExistence type="inferred from homology"/>
<name>A0A3S5YCQ4_RHOH1</name>
<dbReference type="InterPro" id="IPR002563">
    <property type="entry name" value="Flavin_Rdtase-like_dom"/>
</dbReference>
<dbReference type="Proteomes" id="UP001154400">
    <property type="component" value="Chromosome"/>
</dbReference>